<feature type="transmembrane region" description="Helical" evidence="2">
    <location>
        <begin position="77"/>
        <end position="100"/>
    </location>
</feature>
<keyword evidence="2" id="KW-0472">Membrane</keyword>
<gene>
    <name evidence="3" type="ORF">BT63DRAFT_425991</name>
</gene>
<evidence type="ECO:0000256" key="2">
    <source>
        <dbReference type="SAM" id="Phobius"/>
    </source>
</evidence>
<evidence type="ECO:0000256" key="1">
    <source>
        <dbReference type="SAM" id="MobiDB-lite"/>
    </source>
</evidence>
<feature type="transmembrane region" description="Helical" evidence="2">
    <location>
        <begin position="171"/>
        <end position="194"/>
    </location>
</feature>
<dbReference type="AlphaFoldDB" id="A0A6A6UBL0"/>
<keyword evidence="4" id="KW-1185">Reference proteome</keyword>
<keyword evidence="2" id="KW-1133">Transmembrane helix</keyword>
<accession>A0A6A6UBL0</accession>
<protein>
    <submittedName>
        <fullName evidence="3">Uncharacterized protein</fullName>
    </submittedName>
</protein>
<proteinExistence type="predicted"/>
<feature type="transmembrane region" description="Helical" evidence="2">
    <location>
        <begin position="49"/>
        <end position="71"/>
    </location>
</feature>
<organism evidence="3 4">
    <name type="scientific">Microthyrium microscopicum</name>
    <dbReference type="NCBI Taxonomy" id="703497"/>
    <lineage>
        <taxon>Eukaryota</taxon>
        <taxon>Fungi</taxon>
        <taxon>Dikarya</taxon>
        <taxon>Ascomycota</taxon>
        <taxon>Pezizomycotina</taxon>
        <taxon>Dothideomycetes</taxon>
        <taxon>Dothideomycetes incertae sedis</taxon>
        <taxon>Microthyriales</taxon>
        <taxon>Microthyriaceae</taxon>
        <taxon>Microthyrium</taxon>
    </lineage>
</organism>
<feature type="transmembrane region" description="Helical" evidence="2">
    <location>
        <begin position="112"/>
        <end position="135"/>
    </location>
</feature>
<sequence>MSAPPPYDEEKAGFATSPKSTDSKSDDPKSADVKSEPYNALKNTYSTTLGWWILIWLCGGTMLGLSSAILAMSPKGLLAIASTVNLIVSVLMTLATIYMIQISPKSAHSRVSAGNLIMGLAYVVGTATAFGLMFASATTQHRVIVLEVPAPANFFVTPTLRGLLMAPFQNLILACGAIGAIAFSVSLINAYYYLNLRFGRITDQELEQGFEMIIAEEIERLEKSFSIRLARRS</sequence>
<name>A0A6A6UBL0_9PEZI</name>
<dbReference type="Proteomes" id="UP000799302">
    <property type="component" value="Unassembled WGS sequence"/>
</dbReference>
<keyword evidence="2" id="KW-0812">Transmembrane</keyword>
<reference evidence="3" key="1">
    <citation type="journal article" date="2020" name="Stud. Mycol.">
        <title>101 Dothideomycetes genomes: a test case for predicting lifestyles and emergence of pathogens.</title>
        <authorList>
            <person name="Haridas S."/>
            <person name="Albert R."/>
            <person name="Binder M."/>
            <person name="Bloem J."/>
            <person name="Labutti K."/>
            <person name="Salamov A."/>
            <person name="Andreopoulos B."/>
            <person name="Baker S."/>
            <person name="Barry K."/>
            <person name="Bills G."/>
            <person name="Bluhm B."/>
            <person name="Cannon C."/>
            <person name="Castanera R."/>
            <person name="Culley D."/>
            <person name="Daum C."/>
            <person name="Ezra D."/>
            <person name="Gonzalez J."/>
            <person name="Henrissat B."/>
            <person name="Kuo A."/>
            <person name="Liang C."/>
            <person name="Lipzen A."/>
            <person name="Lutzoni F."/>
            <person name="Magnuson J."/>
            <person name="Mondo S."/>
            <person name="Nolan M."/>
            <person name="Ohm R."/>
            <person name="Pangilinan J."/>
            <person name="Park H.-J."/>
            <person name="Ramirez L."/>
            <person name="Alfaro M."/>
            <person name="Sun H."/>
            <person name="Tritt A."/>
            <person name="Yoshinaga Y."/>
            <person name="Zwiers L.-H."/>
            <person name="Turgeon B."/>
            <person name="Goodwin S."/>
            <person name="Spatafora J."/>
            <person name="Crous P."/>
            <person name="Grigoriev I."/>
        </authorList>
    </citation>
    <scope>NUCLEOTIDE SEQUENCE</scope>
    <source>
        <strain evidence="3">CBS 115976</strain>
    </source>
</reference>
<feature type="compositionally biased region" description="Basic and acidic residues" evidence="1">
    <location>
        <begin position="21"/>
        <end position="33"/>
    </location>
</feature>
<dbReference type="EMBL" id="MU004236">
    <property type="protein sequence ID" value="KAF2668713.1"/>
    <property type="molecule type" value="Genomic_DNA"/>
</dbReference>
<evidence type="ECO:0000313" key="4">
    <source>
        <dbReference type="Proteomes" id="UP000799302"/>
    </source>
</evidence>
<evidence type="ECO:0000313" key="3">
    <source>
        <dbReference type="EMBL" id="KAF2668713.1"/>
    </source>
</evidence>
<feature type="region of interest" description="Disordered" evidence="1">
    <location>
        <begin position="1"/>
        <end position="33"/>
    </location>
</feature>